<dbReference type="Proteomes" id="UP000604730">
    <property type="component" value="Unassembled WGS sequence"/>
</dbReference>
<keyword evidence="3" id="KW-1185">Reference proteome</keyword>
<dbReference type="SUPFAM" id="SSF54001">
    <property type="entry name" value="Cysteine proteinases"/>
    <property type="match status" value="1"/>
</dbReference>
<organism evidence="2 3">
    <name type="scientific">Catonella massiliensis</name>
    <dbReference type="NCBI Taxonomy" id="2799636"/>
    <lineage>
        <taxon>Bacteria</taxon>
        <taxon>Bacillati</taxon>
        <taxon>Bacillota</taxon>
        <taxon>Clostridia</taxon>
        <taxon>Lachnospirales</taxon>
        <taxon>Lachnospiraceae</taxon>
        <taxon>Catonella</taxon>
    </lineage>
</organism>
<dbReference type="InterPro" id="IPR038765">
    <property type="entry name" value="Papain-like_cys_pep_sf"/>
</dbReference>
<comment type="caution">
    <text evidence="2">The sequence shown here is derived from an EMBL/GenBank/DDBJ whole genome shotgun (WGS) entry which is preliminary data.</text>
</comment>
<evidence type="ECO:0000259" key="1">
    <source>
        <dbReference type="SMART" id="SM00460"/>
    </source>
</evidence>
<dbReference type="EMBL" id="JAEPRJ010000001">
    <property type="protein sequence ID" value="MBK5897757.1"/>
    <property type="molecule type" value="Genomic_DNA"/>
</dbReference>
<feature type="domain" description="Transglutaminase-like" evidence="1">
    <location>
        <begin position="154"/>
        <end position="213"/>
    </location>
</feature>
<sequence>MFSKEFNKRIEERLNQRINELGLNVLKSELYSLKETEDTDVMEALYYLYAFMPLSDIGDYKIETFLDFARHGAFLFNEGEFKGAANEEMFAEYVLGARINNEDIVENRKIFYDRVKSLIKGKTMKEAVIDINYWCSSKVTYRSTDGRTANPLTVYNNTYGRCGEESTFGVSVFRSVGIPARQVYVPLWSHCDDNHAWVEVWCDGKWYFLGACEPEDELNQGWFLNASKRAMMVHARCYNPELEKDVNEAVGIPVAVNALSTYAPTREIFVKVMNEAGEPFSGIKVYFKVINYSMPGEIAVTCTDEEGVTRLKTGRGSLIISAYEDGNYGEVLVDTAEDIQITLVLSPDGYKKTEGSFIMRAPSLVNSGKAENKAKSEASDARKKEEAEKRAYKEASLFDREAAERTIKRFKGKDGEILSFVLLKSCENQRELQKFISEKREIPDKWKVGLIDSLPQKYYQDTDADTLFEHCLYTDEKLYEKYPEEIFYQYILSPRVDLEKIVPYRKFLSEKFKDEKVSNLDEIRALFTKVDALLKEKPEYEYGSLVSSAVGAFTLGYASKKSKRIIFIQLLRSLGLPSRLNPNDRTMEVYINGGFAAIEEKKESPKGSLELEFEAGVNWSYYDNFSILAYSEGEFKPLYLDMEDIKKDGGVLKLNVGTYRLITSNRLPNGNIFAKSVLAEVKEGESTKLSVAFYEAGISDMLSDYPIRNIEFETEKKEKTSIGELTKDKNGIFIWLSAKAEPTEHILNELHDKKELFNKLKTKLHLVVKSEDELEDANIKRIAEELSNRDILFESFDTEAGKLARELYLEPGLYPLICVVDKEGRGVYATAGYNVGTADMLLKICGYLEEENHESGH</sequence>
<dbReference type="Gene3D" id="3.10.620.30">
    <property type="match status" value="1"/>
</dbReference>
<reference evidence="2 3" key="1">
    <citation type="submission" date="2021-01" db="EMBL/GenBank/DDBJ databases">
        <title>Isolation and description of Catonella massiliensis sp. nov., a novel Catonella species, isolated from a stable periodontitis subject.</title>
        <authorList>
            <person name="Antezack A."/>
            <person name="Boxberger M."/>
            <person name="La Scola B."/>
            <person name="Monnet-Corti V."/>
        </authorList>
    </citation>
    <scope>NUCLEOTIDE SEQUENCE [LARGE SCALE GENOMIC DNA]</scope>
    <source>
        <strain evidence="2 3">Marseille-Q4567</strain>
    </source>
</reference>
<dbReference type="Pfam" id="PF01841">
    <property type="entry name" value="Transglut_core"/>
    <property type="match status" value="1"/>
</dbReference>
<dbReference type="PANTHER" id="PTHR35532:SF5">
    <property type="entry name" value="CARBOHYDRATE-BINDING DOMAIN-CONTAINING PROTEIN"/>
    <property type="match status" value="1"/>
</dbReference>
<evidence type="ECO:0000313" key="3">
    <source>
        <dbReference type="Proteomes" id="UP000604730"/>
    </source>
</evidence>
<protein>
    <submittedName>
        <fullName evidence="2">Transglutaminase domain-containing protein</fullName>
    </submittedName>
</protein>
<dbReference type="SMART" id="SM00460">
    <property type="entry name" value="TGc"/>
    <property type="match status" value="1"/>
</dbReference>
<dbReference type="RefSeq" id="WP_208429221.1">
    <property type="nucleotide sequence ID" value="NZ_JAEPRJ010000001.1"/>
</dbReference>
<dbReference type="PANTHER" id="PTHR35532">
    <property type="entry name" value="SIMILAR TO POLYHYDROXYALKANOATE DEPOLYMERASE"/>
    <property type="match status" value="1"/>
</dbReference>
<evidence type="ECO:0000313" key="2">
    <source>
        <dbReference type="EMBL" id="MBK5897757.1"/>
    </source>
</evidence>
<proteinExistence type="predicted"/>
<dbReference type="Gene3D" id="2.60.40.1120">
    <property type="entry name" value="Carboxypeptidase-like, regulatory domain"/>
    <property type="match status" value="1"/>
</dbReference>
<dbReference type="InterPro" id="IPR002931">
    <property type="entry name" value="Transglutaminase-like"/>
</dbReference>
<gene>
    <name evidence="2" type="ORF">JJN12_08205</name>
</gene>
<name>A0ABS1J0U2_9FIRM</name>
<accession>A0ABS1J0U2</accession>